<proteinExistence type="predicted"/>
<dbReference type="Pfam" id="PF00583">
    <property type="entry name" value="Acetyltransf_1"/>
    <property type="match status" value="1"/>
</dbReference>
<organism evidence="2 3">
    <name type="scientific">Glycomyces albidus</name>
    <dbReference type="NCBI Taxonomy" id="2656774"/>
    <lineage>
        <taxon>Bacteria</taxon>
        <taxon>Bacillati</taxon>
        <taxon>Actinomycetota</taxon>
        <taxon>Actinomycetes</taxon>
        <taxon>Glycomycetales</taxon>
        <taxon>Glycomycetaceae</taxon>
        <taxon>Glycomyces</taxon>
    </lineage>
</organism>
<reference evidence="2 3" key="1">
    <citation type="submission" date="2019-10" db="EMBL/GenBank/DDBJ databases">
        <title>Glycomyces albidus sp. nov., a novel actinomycete isolated from rhizosphere soil of wheat (Triticum aestivum L.).</title>
        <authorList>
            <person name="Qian L."/>
        </authorList>
    </citation>
    <scope>NUCLEOTIDE SEQUENCE [LARGE SCALE GENOMIC DNA]</scope>
    <source>
        <strain evidence="2 3">NEAU-7082</strain>
    </source>
</reference>
<feature type="domain" description="N-acetyltransferase" evidence="1">
    <location>
        <begin position="1"/>
        <end position="173"/>
    </location>
</feature>
<gene>
    <name evidence="2" type="ORF">GFD30_07985</name>
</gene>
<dbReference type="CDD" id="cd04301">
    <property type="entry name" value="NAT_SF"/>
    <property type="match status" value="1"/>
</dbReference>
<dbReference type="AlphaFoldDB" id="A0A6L5G776"/>
<evidence type="ECO:0000313" key="2">
    <source>
        <dbReference type="EMBL" id="MQM25509.1"/>
    </source>
</evidence>
<dbReference type="PROSITE" id="PS51186">
    <property type="entry name" value="GNAT"/>
    <property type="match status" value="1"/>
</dbReference>
<comment type="caution">
    <text evidence="2">The sequence shown here is derived from an EMBL/GenBank/DDBJ whole genome shotgun (WGS) entry which is preliminary data.</text>
</comment>
<accession>A0A6L5G776</accession>
<dbReference type="EMBL" id="WIAO01000007">
    <property type="protein sequence ID" value="MQM25509.1"/>
    <property type="molecule type" value="Genomic_DNA"/>
</dbReference>
<evidence type="ECO:0000259" key="1">
    <source>
        <dbReference type="PROSITE" id="PS51186"/>
    </source>
</evidence>
<evidence type="ECO:0000313" key="3">
    <source>
        <dbReference type="Proteomes" id="UP000477750"/>
    </source>
</evidence>
<dbReference type="InterPro" id="IPR016181">
    <property type="entry name" value="Acyl_CoA_acyltransferase"/>
</dbReference>
<sequence length="173" mass="19459">MSGAAAIEEAPAFRRIYAEVFAEPPYNETDSDAAEAFERFPKQTRQPGFAAVLARTDAGEPVAMAFGYLVTPENSWWDEVTAAVPPEMSREDGKRTFALAEFAVRRAWRGRGVARRLHRCLLERVGAERVMLFVQQEAESARRAYRSWGYTKVAEARAWGVGDLHDVMILPLH</sequence>
<dbReference type="GO" id="GO:0016747">
    <property type="term" value="F:acyltransferase activity, transferring groups other than amino-acyl groups"/>
    <property type="evidence" value="ECO:0007669"/>
    <property type="project" value="InterPro"/>
</dbReference>
<protein>
    <submittedName>
        <fullName evidence="2">GNAT family N-acetyltransferase</fullName>
    </submittedName>
</protein>
<dbReference type="Proteomes" id="UP000477750">
    <property type="component" value="Unassembled WGS sequence"/>
</dbReference>
<keyword evidence="2" id="KW-0808">Transferase</keyword>
<dbReference type="SUPFAM" id="SSF55729">
    <property type="entry name" value="Acyl-CoA N-acyltransferases (Nat)"/>
    <property type="match status" value="1"/>
</dbReference>
<name>A0A6L5G776_9ACTN</name>
<dbReference type="InterPro" id="IPR000182">
    <property type="entry name" value="GNAT_dom"/>
</dbReference>
<dbReference type="Gene3D" id="3.40.630.30">
    <property type="match status" value="1"/>
</dbReference>
<keyword evidence="3" id="KW-1185">Reference proteome</keyword>